<feature type="region of interest" description="Disordered" evidence="1">
    <location>
        <begin position="361"/>
        <end position="395"/>
    </location>
</feature>
<feature type="compositionally biased region" description="Basic and acidic residues" evidence="1">
    <location>
        <begin position="374"/>
        <end position="384"/>
    </location>
</feature>
<evidence type="ECO:0000256" key="1">
    <source>
        <dbReference type="SAM" id="MobiDB-lite"/>
    </source>
</evidence>
<reference evidence="2" key="1">
    <citation type="journal article" date="2020" name="Stud. Mycol.">
        <title>101 Dothideomycetes genomes: a test case for predicting lifestyles and emergence of pathogens.</title>
        <authorList>
            <person name="Haridas S."/>
            <person name="Albert R."/>
            <person name="Binder M."/>
            <person name="Bloem J."/>
            <person name="Labutti K."/>
            <person name="Salamov A."/>
            <person name="Andreopoulos B."/>
            <person name="Baker S."/>
            <person name="Barry K."/>
            <person name="Bills G."/>
            <person name="Bluhm B."/>
            <person name="Cannon C."/>
            <person name="Castanera R."/>
            <person name="Culley D."/>
            <person name="Daum C."/>
            <person name="Ezra D."/>
            <person name="Gonzalez J."/>
            <person name="Henrissat B."/>
            <person name="Kuo A."/>
            <person name="Liang C."/>
            <person name="Lipzen A."/>
            <person name="Lutzoni F."/>
            <person name="Magnuson J."/>
            <person name="Mondo S."/>
            <person name="Nolan M."/>
            <person name="Ohm R."/>
            <person name="Pangilinan J."/>
            <person name="Park H.-J."/>
            <person name="Ramirez L."/>
            <person name="Alfaro M."/>
            <person name="Sun H."/>
            <person name="Tritt A."/>
            <person name="Yoshinaga Y."/>
            <person name="Zwiers L.-H."/>
            <person name="Turgeon B."/>
            <person name="Goodwin S."/>
            <person name="Spatafora J."/>
            <person name="Crous P."/>
            <person name="Grigoriev I."/>
        </authorList>
    </citation>
    <scope>NUCLEOTIDE SEQUENCE</scope>
    <source>
        <strain evidence="2">CBS 113979</strain>
    </source>
</reference>
<feature type="region of interest" description="Disordered" evidence="1">
    <location>
        <begin position="296"/>
        <end position="334"/>
    </location>
</feature>
<keyword evidence="3" id="KW-1185">Reference proteome</keyword>
<evidence type="ECO:0000313" key="2">
    <source>
        <dbReference type="EMBL" id="KAF1983988.1"/>
    </source>
</evidence>
<gene>
    <name evidence="2" type="ORF">K402DRAFT_406448</name>
</gene>
<name>A0A6G1GTB3_9PEZI</name>
<evidence type="ECO:0000313" key="3">
    <source>
        <dbReference type="Proteomes" id="UP000800041"/>
    </source>
</evidence>
<protein>
    <submittedName>
        <fullName evidence="2">Uncharacterized protein</fullName>
    </submittedName>
</protein>
<dbReference type="AlphaFoldDB" id="A0A6G1GTB3"/>
<feature type="region of interest" description="Disordered" evidence="1">
    <location>
        <begin position="76"/>
        <end position="132"/>
    </location>
</feature>
<feature type="compositionally biased region" description="Low complexity" evidence="1">
    <location>
        <begin position="314"/>
        <end position="328"/>
    </location>
</feature>
<organism evidence="2 3">
    <name type="scientific">Aulographum hederae CBS 113979</name>
    <dbReference type="NCBI Taxonomy" id="1176131"/>
    <lineage>
        <taxon>Eukaryota</taxon>
        <taxon>Fungi</taxon>
        <taxon>Dikarya</taxon>
        <taxon>Ascomycota</taxon>
        <taxon>Pezizomycotina</taxon>
        <taxon>Dothideomycetes</taxon>
        <taxon>Pleosporomycetidae</taxon>
        <taxon>Aulographales</taxon>
        <taxon>Aulographaceae</taxon>
    </lineage>
</organism>
<feature type="region of interest" description="Disordered" evidence="1">
    <location>
        <begin position="150"/>
        <end position="188"/>
    </location>
</feature>
<feature type="compositionally biased region" description="Basic and acidic residues" evidence="1">
    <location>
        <begin position="296"/>
        <end position="305"/>
    </location>
</feature>
<accession>A0A6G1GTB3</accession>
<sequence>MPRGKTAFEIMSRPPFYASQETLDESFDMPFADLSISMKRELNDFAKQENNAGRNTSWKDAFAKIQNYQLVRRNGRKQARGVDSSAKWQPADVRQAAQEMQEESMCKDSPGTSSRNSRESQDDVSPAAEPLAPQTEEVLSLFTSLLEESSDAPLTVESYPDPRKRRRLGTFDSASLPPVPPTEGPTEGPIVVIQSKAKPADTIGSDFAPSTSHVASPRNSLTIVERNTSTHPTAATDQVSQSSDAESLEACLDPGQRLNEACIIQLLKFLTTSTHLVTSFKDLPLDPSKWKDVKLEPLRSKEHDNAQPVRTTFSKSSSAASSKNGSASLGMKAGTSSWRISRSSALRRKLPLVALEDEDIGDTRKRKSKSQTVHSHDESGDDRSTRRKRSSADDAVEVVKAVKELKEITQDRTCLAHEDVEQLKREVEVLVSLHDACVEAHTQFDNTSSLAVSNVGKCIQLFSEAHESCARMLAEEEKVAAHDAQRKKNCVMLETCARRLAEKTWVAALHASIDVD</sequence>
<proteinExistence type="predicted"/>
<dbReference type="EMBL" id="ML977171">
    <property type="protein sequence ID" value="KAF1983988.1"/>
    <property type="molecule type" value="Genomic_DNA"/>
</dbReference>
<dbReference type="Proteomes" id="UP000800041">
    <property type="component" value="Unassembled WGS sequence"/>
</dbReference>